<dbReference type="InterPro" id="IPR012312">
    <property type="entry name" value="Hemerythrin-like"/>
</dbReference>
<organism evidence="6 7">
    <name type="scientific">Limnohabitans parvus II-B4</name>
    <dbReference type="NCBI Taxonomy" id="1293052"/>
    <lineage>
        <taxon>Bacteria</taxon>
        <taxon>Pseudomonadati</taxon>
        <taxon>Pseudomonadota</taxon>
        <taxon>Betaproteobacteria</taxon>
        <taxon>Burkholderiales</taxon>
        <taxon>Comamonadaceae</taxon>
        <taxon>Limnohabitans</taxon>
    </lineage>
</organism>
<dbReference type="GO" id="GO:0005344">
    <property type="term" value="F:oxygen carrier activity"/>
    <property type="evidence" value="ECO:0007669"/>
    <property type="project" value="UniProtKB-KW"/>
</dbReference>
<dbReference type="RefSeq" id="WP_108312777.1">
    <property type="nucleotide sequence ID" value="NZ_NESN01000003.1"/>
</dbReference>
<reference evidence="6 7" key="1">
    <citation type="submission" date="2017-04" db="EMBL/GenBank/DDBJ databases">
        <title>Unexpected and diverse lifestyles within the genus Limnohabitans.</title>
        <authorList>
            <person name="Kasalicky V."/>
            <person name="Mehrshad M."/>
            <person name="Andrei S.-A."/>
            <person name="Salcher M."/>
            <person name="Kratochvilova H."/>
            <person name="Simek K."/>
            <person name="Ghai R."/>
        </authorList>
    </citation>
    <scope>NUCLEOTIDE SEQUENCE [LARGE SCALE GENOMIC DNA]</scope>
    <source>
        <strain evidence="6 7">II-B4</strain>
    </source>
</reference>
<feature type="domain" description="Hemerythrin-like" evidence="5">
    <location>
        <begin position="18"/>
        <end position="127"/>
    </location>
</feature>
<keyword evidence="7" id="KW-1185">Reference proteome</keyword>
<evidence type="ECO:0000256" key="4">
    <source>
        <dbReference type="ARBA" id="ARBA00023004"/>
    </source>
</evidence>
<sequence>MTTATPTLMPWTDSLNTGDERMDETHQEFMDMINKILATPEDEQLPVYKAFLAHTVEHFAQEERWMLATGFSADNCHAEHHATILETMRVVEAHYLDTDKQIITRLAEALAEWFPGHAASMDAGLAAHLKSVGFDSVTETLADPSAIKNVTMSGCGSVSCSS</sequence>
<dbReference type="PROSITE" id="PS00550">
    <property type="entry name" value="HEMERYTHRINS"/>
    <property type="match status" value="1"/>
</dbReference>
<protein>
    <recommendedName>
        <fullName evidence="5">Hemerythrin-like domain-containing protein</fullName>
    </recommendedName>
</protein>
<dbReference type="EMBL" id="NESN01000003">
    <property type="protein sequence ID" value="PUE53301.1"/>
    <property type="molecule type" value="Genomic_DNA"/>
</dbReference>
<evidence type="ECO:0000313" key="6">
    <source>
        <dbReference type="EMBL" id="PUE53301.1"/>
    </source>
</evidence>
<evidence type="ECO:0000256" key="2">
    <source>
        <dbReference type="ARBA" id="ARBA00022621"/>
    </source>
</evidence>
<dbReference type="PANTHER" id="PTHR37164:SF1">
    <property type="entry name" value="BACTERIOHEMERYTHRIN"/>
    <property type="match status" value="1"/>
</dbReference>
<comment type="similarity">
    <text evidence="1">Belongs to the hemerythrin family.</text>
</comment>
<evidence type="ECO:0000313" key="7">
    <source>
        <dbReference type="Proteomes" id="UP000250790"/>
    </source>
</evidence>
<comment type="caution">
    <text evidence="6">The sequence shown here is derived from an EMBL/GenBank/DDBJ whole genome shotgun (WGS) entry which is preliminary data.</text>
</comment>
<dbReference type="Proteomes" id="UP000250790">
    <property type="component" value="Unassembled WGS sequence"/>
</dbReference>
<dbReference type="InterPro" id="IPR012827">
    <property type="entry name" value="Hemerythrin_metal-bd"/>
</dbReference>
<keyword evidence="4" id="KW-0408">Iron</keyword>
<accession>A0A315E7K2</accession>
<dbReference type="AlphaFoldDB" id="A0A315E7K2"/>
<gene>
    <name evidence="6" type="ORF">B9Z37_09520</name>
</gene>
<keyword evidence="3" id="KW-0479">Metal-binding</keyword>
<dbReference type="SUPFAM" id="SSF47188">
    <property type="entry name" value="Hemerythrin-like"/>
    <property type="match status" value="1"/>
</dbReference>
<dbReference type="GO" id="GO:0046872">
    <property type="term" value="F:metal ion binding"/>
    <property type="evidence" value="ECO:0007669"/>
    <property type="project" value="UniProtKB-KW"/>
</dbReference>
<evidence type="ECO:0000256" key="3">
    <source>
        <dbReference type="ARBA" id="ARBA00022723"/>
    </source>
</evidence>
<dbReference type="NCBIfam" id="TIGR02481">
    <property type="entry name" value="hemeryth_dom"/>
    <property type="match status" value="1"/>
</dbReference>
<evidence type="ECO:0000259" key="5">
    <source>
        <dbReference type="Pfam" id="PF01814"/>
    </source>
</evidence>
<keyword evidence="2" id="KW-0813">Transport</keyword>
<dbReference type="OrthoDB" id="5296936at2"/>
<dbReference type="InterPro" id="IPR016131">
    <property type="entry name" value="Haemerythrin_Fe_BS"/>
</dbReference>
<dbReference type="Gene3D" id="1.20.120.50">
    <property type="entry name" value="Hemerythrin-like"/>
    <property type="match status" value="1"/>
</dbReference>
<keyword evidence="2" id="KW-0561">Oxygen transport</keyword>
<dbReference type="InterPro" id="IPR035938">
    <property type="entry name" value="Hemerythrin-like_sf"/>
</dbReference>
<name>A0A315E7K2_9BURK</name>
<dbReference type="InterPro" id="IPR050669">
    <property type="entry name" value="Hemerythrin"/>
</dbReference>
<dbReference type="Pfam" id="PF01814">
    <property type="entry name" value="Hemerythrin"/>
    <property type="match status" value="1"/>
</dbReference>
<dbReference type="PANTHER" id="PTHR37164">
    <property type="entry name" value="BACTERIOHEMERYTHRIN"/>
    <property type="match status" value="1"/>
</dbReference>
<dbReference type="CDD" id="cd12107">
    <property type="entry name" value="Hemerythrin"/>
    <property type="match status" value="1"/>
</dbReference>
<evidence type="ECO:0000256" key="1">
    <source>
        <dbReference type="ARBA" id="ARBA00010587"/>
    </source>
</evidence>
<proteinExistence type="inferred from homology"/>